<accession>A0ABR6YF19</accession>
<feature type="transmembrane region" description="Helical" evidence="1">
    <location>
        <begin position="7"/>
        <end position="30"/>
    </location>
</feature>
<gene>
    <name evidence="2" type="ORF">H8K55_16265</name>
</gene>
<evidence type="ECO:0000313" key="2">
    <source>
        <dbReference type="EMBL" id="MBC3875143.1"/>
    </source>
</evidence>
<feature type="transmembrane region" description="Helical" evidence="1">
    <location>
        <begin position="42"/>
        <end position="64"/>
    </location>
</feature>
<dbReference type="RefSeq" id="WP_186943118.1">
    <property type="nucleotide sequence ID" value="NZ_JACOGA010000016.1"/>
</dbReference>
<proteinExistence type="predicted"/>
<keyword evidence="1" id="KW-0472">Membrane</keyword>
<feature type="transmembrane region" description="Helical" evidence="1">
    <location>
        <begin position="194"/>
        <end position="214"/>
    </location>
</feature>
<dbReference type="EMBL" id="JACOGA010000016">
    <property type="protein sequence ID" value="MBC3875143.1"/>
    <property type="molecule type" value="Genomic_DNA"/>
</dbReference>
<name>A0ABR6YF19_9BURK</name>
<feature type="transmembrane region" description="Helical" evidence="1">
    <location>
        <begin position="76"/>
        <end position="93"/>
    </location>
</feature>
<feature type="transmembrane region" description="Helical" evidence="1">
    <location>
        <begin position="113"/>
        <end position="132"/>
    </location>
</feature>
<evidence type="ECO:0000313" key="3">
    <source>
        <dbReference type="Proteomes" id="UP000624279"/>
    </source>
</evidence>
<comment type="caution">
    <text evidence="2">The sequence shown here is derived from an EMBL/GenBank/DDBJ whole genome shotgun (WGS) entry which is preliminary data.</text>
</comment>
<organism evidence="2 3">
    <name type="scientific">Undibacterium flavidum</name>
    <dbReference type="NCBI Taxonomy" id="2762297"/>
    <lineage>
        <taxon>Bacteria</taxon>
        <taxon>Pseudomonadati</taxon>
        <taxon>Pseudomonadota</taxon>
        <taxon>Betaproteobacteria</taxon>
        <taxon>Burkholderiales</taxon>
        <taxon>Oxalobacteraceae</taxon>
        <taxon>Undibacterium</taxon>
    </lineage>
</organism>
<reference evidence="2 3" key="1">
    <citation type="submission" date="2020-08" db="EMBL/GenBank/DDBJ databases">
        <title>Novel species isolated from subtropical streams in China.</title>
        <authorList>
            <person name="Lu H."/>
        </authorList>
    </citation>
    <scope>NUCLEOTIDE SEQUENCE [LARGE SCALE GENOMIC DNA]</scope>
    <source>
        <strain evidence="2 3">LX15W</strain>
    </source>
</reference>
<evidence type="ECO:0008006" key="4">
    <source>
        <dbReference type="Google" id="ProtNLM"/>
    </source>
</evidence>
<keyword evidence="1" id="KW-0812">Transmembrane</keyword>
<evidence type="ECO:0000256" key="1">
    <source>
        <dbReference type="SAM" id="Phobius"/>
    </source>
</evidence>
<keyword evidence="1" id="KW-1133">Transmembrane helix</keyword>
<dbReference type="Proteomes" id="UP000624279">
    <property type="component" value="Unassembled WGS sequence"/>
</dbReference>
<sequence>MKKLLSTYFYLFMSLLIATIIGFAFGPNLAQTMVYPSLRPPLILYLHAAVSVAWVLLLCVQVSLVRGANLRLHRQLGQFGFALGISLPILGIATEIAMNQWHLSQGHSTNPVFFSISLNDMLSFSIAFGLAMWWRSRPEYHKRLLLIATCCLTSAAFARLHFIVPSWWFYFFVDALIVLAMIRDHIVIHSVHRVYSIGLPSLVAGQILAFFLCFQKPEFWVNLSQFLLGGAK</sequence>
<feature type="transmembrane region" description="Helical" evidence="1">
    <location>
        <begin position="167"/>
        <end position="182"/>
    </location>
</feature>
<protein>
    <recommendedName>
        <fullName evidence="4">Membrane protein DUF2306</fullName>
    </recommendedName>
</protein>
<keyword evidence="3" id="KW-1185">Reference proteome</keyword>